<reference evidence="1 2" key="1">
    <citation type="submission" date="2024-05" db="EMBL/GenBank/DDBJ databases">
        <title>Genetic variation in Jamaican populations of the coffee berry borer (Hypothenemus hampei).</title>
        <authorList>
            <person name="Errbii M."/>
            <person name="Myrie A."/>
        </authorList>
    </citation>
    <scope>NUCLEOTIDE SEQUENCE [LARGE SCALE GENOMIC DNA]</scope>
    <source>
        <strain evidence="1">JA-Hopewell-2020-01-JO</strain>
        <tissue evidence="1">Whole body</tissue>
    </source>
</reference>
<comment type="caution">
    <text evidence="1">The sequence shown here is derived from an EMBL/GenBank/DDBJ whole genome shotgun (WGS) entry which is preliminary data.</text>
</comment>
<keyword evidence="2" id="KW-1185">Reference proteome</keyword>
<accession>A0ABD1F149</accession>
<sequence>MIEIRDIRSKVWIRLRLRDTRSTSSKISCRKFLSLIASAIASVSSNNLKNLVSFCTAKATCIDYGRRLTHMVRSIESGTAFSSEISQISKKL</sequence>
<evidence type="ECO:0000313" key="2">
    <source>
        <dbReference type="Proteomes" id="UP001566132"/>
    </source>
</evidence>
<organism evidence="1 2">
    <name type="scientific">Hypothenemus hampei</name>
    <name type="common">Coffee berry borer</name>
    <dbReference type="NCBI Taxonomy" id="57062"/>
    <lineage>
        <taxon>Eukaryota</taxon>
        <taxon>Metazoa</taxon>
        <taxon>Ecdysozoa</taxon>
        <taxon>Arthropoda</taxon>
        <taxon>Hexapoda</taxon>
        <taxon>Insecta</taxon>
        <taxon>Pterygota</taxon>
        <taxon>Neoptera</taxon>
        <taxon>Endopterygota</taxon>
        <taxon>Coleoptera</taxon>
        <taxon>Polyphaga</taxon>
        <taxon>Cucujiformia</taxon>
        <taxon>Curculionidae</taxon>
        <taxon>Scolytinae</taxon>
        <taxon>Hypothenemus</taxon>
    </lineage>
</organism>
<proteinExistence type="predicted"/>
<name>A0ABD1F149_HYPHA</name>
<gene>
    <name evidence="1" type="ORF">ABEB36_003791</name>
</gene>
<evidence type="ECO:0000313" key="1">
    <source>
        <dbReference type="EMBL" id="KAL1508980.1"/>
    </source>
</evidence>
<dbReference type="Proteomes" id="UP001566132">
    <property type="component" value="Unassembled WGS sequence"/>
</dbReference>
<dbReference type="AlphaFoldDB" id="A0ABD1F149"/>
<protein>
    <submittedName>
        <fullName evidence="1">Uncharacterized protein</fullName>
    </submittedName>
</protein>
<dbReference type="EMBL" id="JBDJPC010000003">
    <property type="protein sequence ID" value="KAL1508980.1"/>
    <property type="molecule type" value="Genomic_DNA"/>
</dbReference>